<feature type="compositionally biased region" description="Basic residues" evidence="1">
    <location>
        <begin position="254"/>
        <end position="265"/>
    </location>
</feature>
<gene>
    <name evidence="2" type="ORF">K490DRAFT_63168</name>
</gene>
<evidence type="ECO:0000313" key="3">
    <source>
        <dbReference type="Proteomes" id="UP000799776"/>
    </source>
</evidence>
<feature type="region of interest" description="Disordered" evidence="1">
    <location>
        <begin position="137"/>
        <end position="181"/>
    </location>
</feature>
<comment type="caution">
    <text evidence="2">The sequence shown here is derived from an EMBL/GenBank/DDBJ whole genome shotgun (WGS) entry which is preliminary data.</text>
</comment>
<accession>A0A9P4HZH2</accession>
<feature type="compositionally biased region" description="Basic and acidic residues" evidence="1">
    <location>
        <begin position="56"/>
        <end position="81"/>
    </location>
</feature>
<organism evidence="2 3">
    <name type="scientific">Saccharata proteae CBS 121410</name>
    <dbReference type="NCBI Taxonomy" id="1314787"/>
    <lineage>
        <taxon>Eukaryota</taxon>
        <taxon>Fungi</taxon>
        <taxon>Dikarya</taxon>
        <taxon>Ascomycota</taxon>
        <taxon>Pezizomycotina</taxon>
        <taxon>Dothideomycetes</taxon>
        <taxon>Dothideomycetes incertae sedis</taxon>
        <taxon>Botryosphaeriales</taxon>
        <taxon>Saccharataceae</taxon>
        <taxon>Saccharata</taxon>
    </lineage>
</organism>
<sequence>MSSIHGRQNHRYIPAQRQPYSSVNEYSMSQRNPSLQRAHPSTSSTSSSNPAPTRYEAPRYPRTERVYETSRYDVPAPRHQDGYAQPRYEVPRTREPAYRLGRQSPPAVIRPDAYVGHYQTQVPAPAHLYQTEPQYPRHVQPSRSHYDRINADLARHPNRERERRDRERRDRERCERERRDQHARWYGQVSYGAAQGSLVDPSQYVGRDDHYRPAPVQTRRYATPDIVAEQALGSRWSTDSSVLAPSKSSSGNGKKGKGLFRRVFG</sequence>
<feature type="region of interest" description="Disordered" evidence="1">
    <location>
        <begin position="200"/>
        <end position="219"/>
    </location>
</feature>
<reference evidence="2" key="1">
    <citation type="journal article" date="2020" name="Stud. Mycol.">
        <title>101 Dothideomycetes genomes: a test case for predicting lifestyles and emergence of pathogens.</title>
        <authorList>
            <person name="Haridas S."/>
            <person name="Albert R."/>
            <person name="Binder M."/>
            <person name="Bloem J."/>
            <person name="Labutti K."/>
            <person name="Salamov A."/>
            <person name="Andreopoulos B."/>
            <person name="Baker S."/>
            <person name="Barry K."/>
            <person name="Bills G."/>
            <person name="Bluhm B."/>
            <person name="Cannon C."/>
            <person name="Castanera R."/>
            <person name="Culley D."/>
            <person name="Daum C."/>
            <person name="Ezra D."/>
            <person name="Gonzalez J."/>
            <person name="Henrissat B."/>
            <person name="Kuo A."/>
            <person name="Liang C."/>
            <person name="Lipzen A."/>
            <person name="Lutzoni F."/>
            <person name="Magnuson J."/>
            <person name="Mondo S."/>
            <person name="Nolan M."/>
            <person name="Ohm R."/>
            <person name="Pangilinan J."/>
            <person name="Park H.-J."/>
            <person name="Ramirez L."/>
            <person name="Alfaro M."/>
            <person name="Sun H."/>
            <person name="Tritt A."/>
            <person name="Yoshinaga Y."/>
            <person name="Zwiers L.-H."/>
            <person name="Turgeon B."/>
            <person name="Goodwin S."/>
            <person name="Spatafora J."/>
            <person name="Crous P."/>
            <person name="Grigoriev I."/>
        </authorList>
    </citation>
    <scope>NUCLEOTIDE SEQUENCE</scope>
    <source>
        <strain evidence="2">CBS 121410</strain>
    </source>
</reference>
<dbReference type="Proteomes" id="UP000799776">
    <property type="component" value="Unassembled WGS sequence"/>
</dbReference>
<feature type="region of interest" description="Disordered" evidence="1">
    <location>
        <begin position="1"/>
        <end position="94"/>
    </location>
</feature>
<evidence type="ECO:0000256" key="1">
    <source>
        <dbReference type="SAM" id="MobiDB-lite"/>
    </source>
</evidence>
<feature type="compositionally biased region" description="Polar residues" evidence="1">
    <location>
        <begin position="18"/>
        <end position="35"/>
    </location>
</feature>
<feature type="region of interest" description="Disordered" evidence="1">
    <location>
        <begin position="231"/>
        <end position="265"/>
    </location>
</feature>
<evidence type="ECO:0000313" key="2">
    <source>
        <dbReference type="EMBL" id="KAF2090293.1"/>
    </source>
</evidence>
<dbReference type="EMBL" id="ML978713">
    <property type="protein sequence ID" value="KAF2090293.1"/>
    <property type="molecule type" value="Genomic_DNA"/>
</dbReference>
<keyword evidence="3" id="KW-1185">Reference proteome</keyword>
<proteinExistence type="predicted"/>
<feature type="compositionally biased region" description="Basic and acidic residues" evidence="1">
    <location>
        <begin position="144"/>
        <end position="181"/>
    </location>
</feature>
<name>A0A9P4HZH2_9PEZI</name>
<dbReference type="AlphaFoldDB" id="A0A9P4HZH2"/>
<protein>
    <submittedName>
        <fullName evidence="2">Uncharacterized protein</fullName>
    </submittedName>
</protein>